<keyword evidence="4" id="KW-0808">Transferase</keyword>
<feature type="domain" description="PAS" evidence="1">
    <location>
        <begin position="43"/>
        <end position="107"/>
    </location>
</feature>
<feature type="domain" description="PAS" evidence="1">
    <location>
        <begin position="327"/>
        <end position="382"/>
    </location>
</feature>
<dbReference type="PROSITE" id="PS50113">
    <property type="entry name" value="PAC"/>
    <property type="match status" value="3"/>
</dbReference>
<dbReference type="EC" id="2.7.7.65" evidence="4"/>
<dbReference type="InterPro" id="IPR043128">
    <property type="entry name" value="Rev_trsase/Diguanyl_cyclase"/>
</dbReference>
<dbReference type="InterPro" id="IPR001610">
    <property type="entry name" value="PAC"/>
</dbReference>
<dbReference type="CDD" id="cd01949">
    <property type="entry name" value="GGDEF"/>
    <property type="match status" value="1"/>
</dbReference>
<dbReference type="InterPro" id="IPR013767">
    <property type="entry name" value="PAS_fold"/>
</dbReference>
<dbReference type="STRING" id="1860102.ACCAA_680030"/>
<feature type="domain" description="PAC" evidence="2">
    <location>
        <begin position="267"/>
        <end position="319"/>
    </location>
</feature>
<dbReference type="Gene3D" id="3.30.70.270">
    <property type="match status" value="1"/>
</dbReference>
<dbReference type="InterPro" id="IPR000160">
    <property type="entry name" value="GGDEF_dom"/>
</dbReference>
<feature type="domain" description="PAC" evidence="2">
    <location>
        <begin position="398"/>
        <end position="450"/>
    </location>
</feature>
<feature type="domain" description="GGDEF" evidence="3">
    <location>
        <begin position="482"/>
        <end position="629"/>
    </location>
</feature>
<feature type="domain" description="PAC" evidence="2">
    <location>
        <begin position="125"/>
        <end position="177"/>
    </location>
</feature>
<evidence type="ECO:0000259" key="2">
    <source>
        <dbReference type="PROSITE" id="PS50113"/>
    </source>
</evidence>
<dbReference type="AlphaFoldDB" id="A0A1A8XWB3"/>
<dbReference type="PROSITE" id="PS50887">
    <property type="entry name" value="GGDEF"/>
    <property type="match status" value="1"/>
</dbReference>
<reference evidence="4 5" key="1">
    <citation type="submission" date="2016-06" db="EMBL/GenBank/DDBJ databases">
        <authorList>
            <person name="Kjaerup R.B."/>
            <person name="Dalgaard T.S."/>
            <person name="Juul-Madsen H.R."/>
        </authorList>
    </citation>
    <scope>NUCLEOTIDE SEQUENCE [LARGE SCALE GENOMIC DNA]</scope>
    <source>
        <strain evidence="4">3</strain>
    </source>
</reference>
<sequence>MPTEICDRAIVAPAASGADAAENISEVRSQESLLKTGALQNAIFNSANFSSIATDANGVIQIFNVGAERMLGYAAAEVMNKITPADISDPHELVARASALSIELETPIAPGFEALVFKASRGIEDIYELTYIRKDGSRFPAVVSVTALRDAQGSIIGYLLIGTDNTARKQAEEALLKAGALQNAIFNSANFSSIATDATGVIQIFNVGAERMLGYAATDVINKITPADISDPQELIARAHALSAELETPIAPGFEALVFKASRGIEDIYELTYIRKDGSRFPAVVSVTALRDAPGGIIGYLLIGTDNTARRQSEAEQKELGQRLRDHQFYTRSLFESNIDALMTTDPSGIITDVNKQMEALTSCSRDELIGAPFKNHFTDPERAEASIKLVLSKKKVTNYELTARARDGRETPVSYNATTFHDRDRRLQGVFVAARDITERKKAESQILNLALYDSLTGLPNRRLLNDRLVQTMAASKRSGHYGALMFMDLDNFKPLNDTQGHHVGDLLLIEVAQRISRGVRAVDVVARFGGDEFVVILNELDEDKIKATAHAAQVAEKLRALLDKPYVLKFKQEGKTETTVAHHCSTSIGVIVFRNHEETQDDLLKWADTAMYQAKEAGRNLIRFYQAKT</sequence>
<dbReference type="SMART" id="SM00267">
    <property type="entry name" value="GGDEF"/>
    <property type="match status" value="1"/>
</dbReference>
<name>A0A1A8XWB3_9PROT</name>
<proteinExistence type="predicted"/>
<dbReference type="Gene3D" id="3.30.450.20">
    <property type="entry name" value="PAS domain"/>
    <property type="match status" value="3"/>
</dbReference>
<dbReference type="InterPro" id="IPR035965">
    <property type="entry name" value="PAS-like_dom_sf"/>
</dbReference>
<dbReference type="Pfam" id="PF00990">
    <property type="entry name" value="GGDEF"/>
    <property type="match status" value="1"/>
</dbReference>
<dbReference type="FunFam" id="3.30.70.270:FF:000001">
    <property type="entry name" value="Diguanylate cyclase domain protein"/>
    <property type="match status" value="1"/>
</dbReference>
<dbReference type="InterPro" id="IPR000700">
    <property type="entry name" value="PAS-assoc_C"/>
</dbReference>
<dbReference type="GO" id="GO:0052621">
    <property type="term" value="F:diguanylate cyclase activity"/>
    <property type="evidence" value="ECO:0007669"/>
    <property type="project" value="UniProtKB-EC"/>
</dbReference>
<dbReference type="PANTHER" id="PTHR44757">
    <property type="entry name" value="DIGUANYLATE CYCLASE DGCP"/>
    <property type="match status" value="1"/>
</dbReference>
<dbReference type="SMART" id="SM00091">
    <property type="entry name" value="PAS"/>
    <property type="match status" value="3"/>
</dbReference>
<dbReference type="PANTHER" id="PTHR44757:SF2">
    <property type="entry name" value="BIOFILM ARCHITECTURE MAINTENANCE PROTEIN MBAA"/>
    <property type="match status" value="1"/>
</dbReference>
<dbReference type="Pfam" id="PF13426">
    <property type="entry name" value="PAS_9"/>
    <property type="match status" value="2"/>
</dbReference>
<protein>
    <submittedName>
        <fullName evidence="4">Putative Diguanylate cyclase</fullName>
        <ecNumber evidence="4">2.7.7.65</ecNumber>
    </submittedName>
</protein>
<keyword evidence="5" id="KW-1185">Reference proteome</keyword>
<keyword evidence="4" id="KW-0548">Nucleotidyltransferase</keyword>
<feature type="domain" description="PAS" evidence="1">
    <location>
        <begin position="185"/>
        <end position="249"/>
    </location>
</feature>
<dbReference type="InterPro" id="IPR000014">
    <property type="entry name" value="PAS"/>
</dbReference>
<dbReference type="SMART" id="SM00086">
    <property type="entry name" value="PAC"/>
    <property type="match status" value="3"/>
</dbReference>
<dbReference type="PROSITE" id="PS50112">
    <property type="entry name" value="PAS"/>
    <property type="match status" value="3"/>
</dbReference>
<dbReference type="NCBIfam" id="TIGR00229">
    <property type="entry name" value="sensory_box"/>
    <property type="match status" value="2"/>
</dbReference>
<dbReference type="EMBL" id="FLQX01000147">
    <property type="protein sequence ID" value="SBT09304.1"/>
    <property type="molecule type" value="Genomic_DNA"/>
</dbReference>
<evidence type="ECO:0000259" key="3">
    <source>
        <dbReference type="PROSITE" id="PS50887"/>
    </source>
</evidence>
<dbReference type="CDD" id="cd00130">
    <property type="entry name" value="PAS"/>
    <property type="match status" value="3"/>
</dbReference>
<gene>
    <name evidence="4" type="ORF">ACCAA_680030</name>
</gene>
<dbReference type="Proteomes" id="UP000199169">
    <property type="component" value="Unassembled WGS sequence"/>
</dbReference>
<dbReference type="GO" id="GO:0006355">
    <property type="term" value="P:regulation of DNA-templated transcription"/>
    <property type="evidence" value="ECO:0007669"/>
    <property type="project" value="InterPro"/>
</dbReference>
<dbReference type="NCBIfam" id="TIGR00254">
    <property type="entry name" value="GGDEF"/>
    <property type="match status" value="1"/>
</dbReference>
<organism evidence="4 5">
    <name type="scientific">Candidatus Accumulibacter aalborgensis</name>
    <dbReference type="NCBI Taxonomy" id="1860102"/>
    <lineage>
        <taxon>Bacteria</taxon>
        <taxon>Pseudomonadati</taxon>
        <taxon>Pseudomonadota</taxon>
        <taxon>Betaproteobacteria</taxon>
        <taxon>Candidatus Accumulibacter</taxon>
    </lineage>
</organism>
<dbReference type="InterPro" id="IPR052155">
    <property type="entry name" value="Biofilm_reg_signaling"/>
</dbReference>
<evidence type="ECO:0000259" key="1">
    <source>
        <dbReference type="PROSITE" id="PS50112"/>
    </source>
</evidence>
<dbReference type="Pfam" id="PF00989">
    <property type="entry name" value="PAS"/>
    <property type="match status" value="1"/>
</dbReference>
<dbReference type="SUPFAM" id="SSF55073">
    <property type="entry name" value="Nucleotide cyclase"/>
    <property type="match status" value="1"/>
</dbReference>
<evidence type="ECO:0000313" key="4">
    <source>
        <dbReference type="EMBL" id="SBT09304.1"/>
    </source>
</evidence>
<dbReference type="InterPro" id="IPR029787">
    <property type="entry name" value="Nucleotide_cyclase"/>
</dbReference>
<dbReference type="SUPFAM" id="SSF55785">
    <property type="entry name" value="PYP-like sensor domain (PAS domain)"/>
    <property type="match status" value="3"/>
</dbReference>
<evidence type="ECO:0000313" key="5">
    <source>
        <dbReference type="Proteomes" id="UP000199169"/>
    </source>
</evidence>
<accession>A0A1A8XWB3</accession>